<evidence type="ECO:0000313" key="7">
    <source>
        <dbReference type="EMBL" id="CAH0418875.1"/>
    </source>
</evidence>
<feature type="transmembrane region" description="Helical" evidence="6">
    <location>
        <begin position="60"/>
        <end position="82"/>
    </location>
</feature>
<comment type="subcellular location">
    <subcellularLocation>
        <location evidence="1">Membrane</location>
        <topology evidence="1">Multi-pass membrane protein</topology>
    </subcellularLocation>
</comment>
<dbReference type="EMBL" id="CAKKNT010000017">
    <property type="protein sequence ID" value="CAH0418875.1"/>
    <property type="molecule type" value="Genomic_DNA"/>
</dbReference>
<keyword evidence="8" id="KW-1185">Reference proteome</keyword>
<protein>
    <submittedName>
        <fullName evidence="7">Amino acid permease YhdG</fullName>
    </submittedName>
</protein>
<organism evidence="7 8">
    <name type="scientific">Periweissella ghanensis</name>
    <dbReference type="NCBI Taxonomy" id="467997"/>
    <lineage>
        <taxon>Bacteria</taxon>
        <taxon>Bacillati</taxon>
        <taxon>Bacillota</taxon>
        <taxon>Bacilli</taxon>
        <taxon>Lactobacillales</taxon>
        <taxon>Lactobacillaceae</taxon>
        <taxon>Periweissella</taxon>
    </lineage>
</organism>
<gene>
    <name evidence="7" type="primary">yhdG_2</name>
    <name evidence="7" type="ORF">WGH24286_01318</name>
</gene>
<feature type="transmembrane region" description="Helical" evidence="6">
    <location>
        <begin position="360"/>
        <end position="377"/>
    </location>
</feature>
<feature type="transmembrane region" description="Helical" evidence="6">
    <location>
        <begin position="415"/>
        <end position="434"/>
    </location>
</feature>
<evidence type="ECO:0000256" key="3">
    <source>
        <dbReference type="ARBA" id="ARBA00022692"/>
    </source>
</evidence>
<dbReference type="RefSeq" id="WP_230098957.1">
    <property type="nucleotide sequence ID" value="NZ_CAKKNT010000017.1"/>
</dbReference>
<sequence length="468" mass="49966">MSILQRMFKKDSLENYLNEDKHLTKVLGAKDLLSMGIGAVIGTGIFILPGTVAATTAGPAIVFSFIIAAIICALAAMAYAELASAMPVAGSAYAYGNLLYGEVIGWVLGWALILEYLLAVAAIATGWSAYFGYFVKPLFQIPTAIAGSFDPSHGSYVNVVAVLILILVGWLLTKGKQTSSAVQRLMVLLKIAIIVLFIVVGFFYIKADNYAPIIPPRAHGAFGVQGIFAGAASVFFAFLGFDAVSSSAAETKNVKRNMPIGIIGTLIVAAILYSLVGFVLTGMVHYMHLNVSDPVAFALERVGQRGIAYLLTIGALAGMFTSLMAMVFAGSRLLYAMGRDRLLPPFLGEIDAKNGLPKKALVVVVIIVSILGGLVPLGQLAELVNMGTLLAFIFVSLGVILLRKNKTIKNDGYKMPLVPVLPIVSAIVSIYLMTTLQKTTLIAGAIWFVIGLLIYLTYGMRHSHLNHK</sequence>
<evidence type="ECO:0000256" key="5">
    <source>
        <dbReference type="ARBA" id="ARBA00023136"/>
    </source>
</evidence>
<dbReference type="PANTHER" id="PTHR43243">
    <property type="entry name" value="INNER MEMBRANE TRANSPORTER YGJI-RELATED"/>
    <property type="match status" value="1"/>
</dbReference>
<dbReference type="PIRSF" id="PIRSF006060">
    <property type="entry name" value="AA_transporter"/>
    <property type="match status" value="1"/>
</dbReference>
<feature type="transmembrane region" description="Helical" evidence="6">
    <location>
        <begin position="103"/>
        <end position="135"/>
    </location>
</feature>
<dbReference type="PANTHER" id="PTHR43243:SF4">
    <property type="entry name" value="CATIONIC AMINO ACID TRANSPORTER 4"/>
    <property type="match status" value="1"/>
</dbReference>
<name>A0ABN8BQG3_9LACO</name>
<feature type="transmembrane region" description="Helical" evidence="6">
    <location>
        <begin position="383"/>
        <end position="403"/>
    </location>
</feature>
<feature type="transmembrane region" description="Helical" evidence="6">
    <location>
        <begin position="440"/>
        <end position="458"/>
    </location>
</feature>
<keyword evidence="4 6" id="KW-1133">Transmembrane helix</keyword>
<feature type="transmembrane region" description="Helical" evidence="6">
    <location>
        <begin position="155"/>
        <end position="173"/>
    </location>
</feature>
<evidence type="ECO:0000256" key="1">
    <source>
        <dbReference type="ARBA" id="ARBA00004141"/>
    </source>
</evidence>
<dbReference type="InterPro" id="IPR002293">
    <property type="entry name" value="AA/rel_permease1"/>
</dbReference>
<feature type="transmembrane region" description="Helical" evidence="6">
    <location>
        <begin position="220"/>
        <end position="241"/>
    </location>
</feature>
<keyword evidence="2" id="KW-0813">Transport</keyword>
<feature type="transmembrane region" description="Helical" evidence="6">
    <location>
        <begin position="307"/>
        <end position="329"/>
    </location>
</feature>
<dbReference type="Gene3D" id="1.20.1740.10">
    <property type="entry name" value="Amino acid/polyamine transporter I"/>
    <property type="match status" value="1"/>
</dbReference>
<dbReference type="Pfam" id="PF13520">
    <property type="entry name" value="AA_permease_2"/>
    <property type="match status" value="1"/>
</dbReference>
<evidence type="ECO:0000256" key="2">
    <source>
        <dbReference type="ARBA" id="ARBA00022448"/>
    </source>
</evidence>
<reference evidence="7 8" key="1">
    <citation type="submission" date="2021-11" db="EMBL/GenBank/DDBJ databases">
        <authorList>
            <person name="Depoorter E."/>
        </authorList>
    </citation>
    <scope>NUCLEOTIDE SEQUENCE [LARGE SCALE GENOMIC DNA]</scope>
    <source>
        <strain evidence="7 8">LMG 24286</strain>
    </source>
</reference>
<feature type="transmembrane region" description="Helical" evidence="6">
    <location>
        <begin position="185"/>
        <end position="205"/>
    </location>
</feature>
<keyword evidence="3 6" id="KW-0812">Transmembrane</keyword>
<feature type="transmembrane region" description="Helical" evidence="6">
    <location>
        <begin position="262"/>
        <end position="287"/>
    </location>
</feature>
<feature type="transmembrane region" description="Helical" evidence="6">
    <location>
        <begin position="32"/>
        <end position="54"/>
    </location>
</feature>
<accession>A0ABN8BQG3</accession>
<keyword evidence="5 6" id="KW-0472">Membrane</keyword>
<evidence type="ECO:0000313" key="8">
    <source>
        <dbReference type="Proteomes" id="UP000789719"/>
    </source>
</evidence>
<dbReference type="Proteomes" id="UP000789719">
    <property type="component" value="Unassembled WGS sequence"/>
</dbReference>
<evidence type="ECO:0000256" key="6">
    <source>
        <dbReference type="SAM" id="Phobius"/>
    </source>
</evidence>
<proteinExistence type="predicted"/>
<comment type="caution">
    <text evidence="7">The sequence shown here is derived from an EMBL/GenBank/DDBJ whole genome shotgun (WGS) entry which is preliminary data.</text>
</comment>
<evidence type="ECO:0000256" key="4">
    <source>
        <dbReference type="ARBA" id="ARBA00022989"/>
    </source>
</evidence>